<evidence type="ECO:0000256" key="3">
    <source>
        <dbReference type="ARBA" id="ARBA00022748"/>
    </source>
</evidence>
<feature type="compositionally biased region" description="Low complexity" evidence="6">
    <location>
        <begin position="590"/>
        <end position="606"/>
    </location>
</feature>
<accession>A0A7U3UVL2</accession>
<feature type="region of interest" description="Disordered" evidence="6">
    <location>
        <begin position="564"/>
        <end position="646"/>
    </location>
</feature>
<protein>
    <submittedName>
        <fullName evidence="9">Putative cytochrome C biogenesis membrane protein</fullName>
    </submittedName>
</protein>
<feature type="transmembrane region" description="Helical" evidence="7">
    <location>
        <begin position="498"/>
        <end position="516"/>
    </location>
</feature>
<gene>
    <name evidence="9" type="ORF">RVR_5992</name>
</gene>
<evidence type="ECO:0000313" key="10">
    <source>
        <dbReference type="Proteomes" id="UP000595703"/>
    </source>
</evidence>
<evidence type="ECO:0000313" key="9">
    <source>
        <dbReference type="EMBL" id="BBA99393.1"/>
    </source>
</evidence>
<evidence type="ECO:0000256" key="2">
    <source>
        <dbReference type="ARBA" id="ARBA00022692"/>
    </source>
</evidence>
<reference evidence="9 10" key="4">
    <citation type="journal article" date="2020" name="Sci. Rep.">
        <title>beta-carboline chemical signals induce reveromycin production through a LuxR family regulator in Streptomyces sp. SN-593.</title>
        <authorList>
            <person name="Panthee S."/>
            <person name="Kito N."/>
            <person name="Hayashi T."/>
            <person name="Shimizu T."/>
            <person name="Ishikawa J."/>
            <person name="Hamamoto H."/>
            <person name="Osada H."/>
            <person name="Takahashi S."/>
        </authorList>
    </citation>
    <scope>NUCLEOTIDE SEQUENCE [LARGE SCALE GENOMIC DNA]</scope>
    <source>
        <strain evidence="9 10">SN-593</strain>
    </source>
</reference>
<evidence type="ECO:0000259" key="8">
    <source>
        <dbReference type="Pfam" id="PF05140"/>
    </source>
</evidence>
<keyword evidence="3" id="KW-0201">Cytochrome c-type biogenesis</keyword>
<feature type="region of interest" description="Disordered" evidence="6">
    <location>
        <begin position="1"/>
        <end position="40"/>
    </location>
</feature>
<dbReference type="PANTHER" id="PTHR31566">
    <property type="entry name" value="CYTOCHROME C BIOGENESIS PROTEIN CCS1, CHLOROPLASTIC"/>
    <property type="match status" value="1"/>
</dbReference>
<evidence type="ECO:0000256" key="6">
    <source>
        <dbReference type="SAM" id="MobiDB-lite"/>
    </source>
</evidence>
<sequence>MSITHKPSDGRVPGQGSGPDAGAGTRPEGPGGEDGIGAAGAQLSTQPADTLASGPSLGPLGWLRWMWRQLTSMRIALILLFLLSLAAIPGSLIPQRSDELKVTAFKKAHPDISPLYSRLDLFHVYGSPWFSAIYILLFVSLAGCIVPRSWQFVGQLRAKPPGAPRRLDRLPAYSTWRTDASPEQVAQAARKALRGRRFRVDVTGTSVAAEKGYLREAGNLLFHVALFGLLIGFAWTSLNAASGGKLVVEGQDGFVNNLTQYDDFSGGTLYGADDLKPFGFSLDSFEDQYATSGPERGTALKFQADIHYWSGTSSAHPTKGTISTNHPLSIGGEKVYLISHGYAPVVTVKDAQGNVAYQGPVPFLPQDANLTSTGVIKVPDAMGKNGKPDQLAFEGFFTPTGDTAQGPVSLFPAELQPILWLNAYHGDLGLDSGIAQNVYQLDTTHMKQYKLNTKTGVNGVALGVGDSMTLPGGAGSLEFDGVKRWASFTISHQSGNELALVSGIIAILGLMGSLFIQRRRIWVRAVPSDQGTLVETGGLGRSESARIADELGHLVDQLQPDAPVRAAPAHASQPDAGSGAADDDAGPGSGATPDAEATPEAGATPGPAAPAPDPADEAEPATVPGSGASNAPDEPPTPPHDEGARA</sequence>
<dbReference type="InterPro" id="IPR007816">
    <property type="entry name" value="ResB-like_domain"/>
</dbReference>
<keyword evidence="4 7" id="KW-1133">Transmembrane helix</keyword>
<evidence type="ECO:0000256" key="7">
    <source>
        <dbReference type="SAM" id="Phobius"/>
    </source>
</evidence>
<keyword evidence="10" id="KW-1185">Reference proteome</keyword>
<keyword evidence="2 7" id="KW-0812">Transmembrane</keyword>
<keyword evidence="5 7" id="KW-0472">Membrane</keyword>
<dbReference type="InterPro" id="IPR023494">
    <property type="entry name" value="Cyt_c_bgen_Ccs1/CcsB/ResB"/>
</dbReference>
<organism evidence="9 10">
    <name type="scientific">Actinacidiphila reveromycinica</name>
    <dbReference type="NCBI Taxonomy" id="659352"/>
    <lineage>
        <taxon>Bacteria</taxon>
        <taxon>Bacillati</taxon>
        <taxon>Actinomycetota</taxon>
        <taxon>Actinomycetes</taxon>
        <taxon>Kitasatosporales</taxon>
        <taxon>Streptomycetaceae</taxon>
        <taxon>Actinacidiphila</taxon>
    </lineage>
</organism>
<dbReference type="AlphaFoldDB" id="A0A7U3UVL2"/>
<feature type="compositionally biased region" description="Low complexity" evidence="6">
    <location>
        <begin position="571"/>
        <end position="580"/>
    </location>
</feature>
<reference evidence="9 10" key="2">
    <citation type="journal article" date="2011" name="J. Antibiot.">
        <title>Furaquinocins I and J: novel polyketide isoprenoid hybrid compounds from Streptomyces reveromyceticus SN-593.</title>
        <authorList>
            <person name="Panthee S."/>
            <person name="Takahashi S."/>
            <person name="Takagi H."/>
            <person name="Nogawa T."/>
            <person name="Oowada E."/>
            <person name="Uramoto M."/>
            <person name="Osada H."/>
        </authorList>
    </citation>
    <scope>NUCLEOTIDE SEQUENCE [LARGE SCALE GENOMIC DNA]</scope>
    <source>
        <strain evidence="9 10">SN-593</strain>
    </source>
</reference>
<evidence type="ECO:0000256" key="1">
    <source>
        <dbReference type="ARBA" id="ARBA00004141"/>
    </source>
</evidence>
<dbReference type="Proteomes" id="UP000595703">
    <property type="component" value="Chromosome"/>
</dbReference>
<feature type="transmembrane region" description="Helical" evidence="7">
    <location>
        <begin position="220"/>
        <end position="238"/>
    </location>
</feature>
<reference evidence="9 10" key="1">
    <citation type="journal article" date="2010" name="J. Bacteriol.">
        <title>Biochemical characterization of a novel indole prenyltransferase from Streptomyces sp. SN-593.</title>
        <authorList>
            <person name="Takahashi S."/>
            <person name="Takagi H."/>
            <person name="Toyoda A."/>
            <person name="Uramoto M."/>
            <person name="Nogawa T."/>
            <person name="Ueki M."/>
            <person name="Sakaki Y."/>
            <person name="Osada H."/>
        </authorList>
    </citation>
    <scope>NUCLEOTIDE SEQUENCE [LARGE SCALE GENOMIC DNA]</scope>
    <source>
        <strain evidence="9 10">SN-593</strain>
    </source>
</reference>
<feature type="transmembrane region" description="Helical" evidence="7">
    <location>
        <begin position="75"/>
        <end position="93"/>
    </location>
</feature>
<name>A0A7U3UVL2_9ACTN</name>
<dbReference type="EMBL" id="AP018365">
    <property type="protein sequence ID" value="BBA99393.1"/>
    <property type="molecule type" value="Genomic_DNA"/>
</dbReference>
<feature type="compositionally biased region" description="Gly residues" evidence="6">
    <location>
        <begin position="29"/>
        <end position="38"/>
    </location>
</feature>
<proteinExistence type="predicted"/>
<evidence type="ECO:0000256" key="5">
    <source>
        <dbReference type="ARBA" id="ARBA00023136"/>
    </source>
</evidence>
<dbReference type="KEGG" id="arev:RVR_5992"/>
<dbReference type="GO" id="GO:0016020">
    <property type="term" value="C:membrane"/>
    <property type="evidence" value="ECO:0007669"/>
    <property type="project" value="UniProtKB-SubCell"/>
</dbReference>
<dbReference type="GO" id="GO:0017004">
    <property type="term" value="P:cytochrome complex assembly"/>
    <property type="evidence" value="ECO:0007669"/>
    <property type="project" value="UniProtKB-KW"/>
</dbReference>
<feature type="transmembrane region" description="Helical" evidence="7">
    <location>
        <begin position="129"/>
        <end position="150"/>
    </location>
</feature>
<feature type="domain" description="ResB-like" evidence="8">
    <location>
        <begin position="73"/>
        <end position="551"/>
    </location>
</feature>
<comment type="subcellular location">
    <subcellularLocation>
        <location evidence="1">Membrane</location>
        <topology evidence="1">Multi-pass membrane protein</topology>
    </subcellularLocation>
</comment>
<dbReference type="PANTHER" id="PTHR31566:SF0">
    <property type="entry name" value="CYTOCHROME C BIOGENESIS PROTEIN CCS1, CHLOROPLASTIC"/>
    <property type="match status" value="1"/>
</dbReference>
<reference evidence="9 10" key="3">
    <citation type="journal article" date="2011" name="Nat. Chem. Biol.">
        <title>Reveromycin A biosynthesis uses RevG and RevJ for stereospecific spiroacetal formation.</title>
        <authorList>
            <person name="Takahashi S."/>
            <person name="Toyoda A."/>
            <person name="Sekiyama Y."/>
            <person name="Takagi H."/>
            <person name="Nogawa T."/>
            <person name="Uramoto M."/>
            <person name="Suzuki R."/>
            <person name="Koshino H."/>
            <person name="Kumano T."/>
            <person name="Panthee S."/>
            <person name="Dairi T."/>
            <person name="Ishikawa J."/>
            <person name="Ikeda H."/>
            <person name="Sakaki Y."/>
            <person name="Osada H."/>
        </authorList>
    </citation>
    <scope>NUCLEOTIDE SEQUENCE [LARGE SCALE GENOMIC DNA]</scope>
    <source>
        <strain evidence="9 10">SN-593</strain>
    </source>
</reference>
<dbReference type="Pfam" id="PF05140">
    <property type="entry name" value="ResB"/>
    <property type="match status" value="1"/>
</dbReference>
<evidence type="ECO:0000256" key="4">
    <source>
        <dbReference type="ARBA" id="ARBA00022989"/>
    </source>
</evidence>